<dbReference type="Proteomes" id="UP000838412">
    <property type="component" value="Chromosome 6"/>
</dbReference>
<accession>A0A8K0A296</accession>
<dbReference type="EMBL" id="OV696691">
    <property type="protein sequence ID" value="CAH1267761.1"/>
    <property type="molecule type" value="Genomic_DNA"/>
</dbReference>
<protein>
    <submittedName>
        <fullName evidence="4">CNTNAP2 protein</fullName>
    </submittedName>
</protein>
<dbReference type="Pfam" id="PF00008">
    <property type="entry name" value="EGF"/>
    <property type="match status" value="1"/>
</dbReference>
<proteinExistence type="predicted"/>
<dbReference type="SUPFAM" id="SSF57196">
    <property type="entry name" value="EGF/Laminin"/>
    <property type="match status" value="1"/>
</dbReference>
<evidence type="ECO:0000313" key="4">
    <source>
        <dbReference type="EMBL" id="CAH1267761.1"/>
    </source>
</evidence>
<evidence type="ECO:0000256" key="2">
    <source>
        <dbReference type="SAM" id="SignalP"/>
    </source>
</evidence>
<dbReference type="OrthoDB" id="10046852at2759"/>
<dbReference type="PROSITE" id="PS50026">
    <property type="entry name" value="EGF_3"/>
    <property type="match status" value="1"/>
</dbReference>
<dbReference type="AlphaFoldDB" id="A0A8K0A296"/>
<organism evidence="4 5">
    <name type="scientific">Branchiostoma lanceolatum</name>
    <name type="common">Common lancelet</name>
    <name type="synonym">Amphioxus lanceolatum</name>
    <dbReference type="NCBI Taxonomy" id="7740"/>
    <lineage>
        <taxon>Eukaryota</taxon>
        <taxon>Metazoa</taxon>
        <taxon>Chordata</taxon>
        <taxon>Cephalochordata</taxon>
        <taxon>Leptocardii</taxon>
        <taxon>Amphioxiformes</taxon>
        <taxon>Branchiostomatidae</taxon>
        <taxon>Branchiostoma</taxon>
    </lineage>
</organism>
<feature type="chain" id="PRO_5035475369" evidence="2">
    <location>
        <begin position="25"/>
        <end position="142"/>
    </location>
</feature>
<evidence type="ECO:0000256" key="1">
    <source>
        <dbReference type="PROSITE-ProRule" id="PRU00076"/>
    </source>
</evidence>
<feature type="signal peptide" evidence="2">
    <location>
        <begin position="1"/>
        <end position="24"/>
    </location>
</feature>
<keyword evidence="5" id="KW-1185">Reference proteome</keyword>
<comment type="caution">
    <text evidence="1">Lacks conserved residue(s) required for the propagation of feature annotation.</text>
</comment>
<gene>
    <name evidence="4" type="primary">CNTNAP2</name>
    <name evidence="4" type="ORF">BLAG_LOCUS20975</name>
</gene>
<keyword evidence="2" id="KW-0732">Signal</keyword>
<feature type="domain" description="EGF-like" evidence="3">
    <location>
        <begin position="81"/>
        <end position="118"/>
    </location>
</feature>
<dbReference type="Gene3D" id="2.10.25.10">
    <property type="entry name" value="Laminin"/>
    <property type="match status" value="1"/>
</dbReference>
<keyword evidence="1" id="KW-0245">EGF-like domain</keyword>
<evidence type="ECO:0000313" key="5">
    <source>
        <dbReference type="Proteomes" id="UP000838412"/>
    </source>
</evidence>
<dbReference type="InterPro" id="IPR000742">
    <property type="entry name" value="EGF"/>
</dbReference>
<sequence>MNTMGSTWTFAVLLLLGTVCLGLAAPRENDTKNPCKGDQEEKVWKGCRVAEGRKYCECGKVTACENPYKFKSDRECMKDLFSDVCNPNPCKNGGRCSQKGKQYACLCSNTGFYGRRCHKACPEPGSILMMSPRFPVDCIHVG</sequence>
<reference evidence="4" key="1">
    <citation type="submission" date="2022-01" db="EMBL/GenBank/DDBJ databases">
        <authorList>
            <person name="Braso-Vives M."/>
        </authorList>
    </citation>
    <scope>NUCLEOTIDE SEQUENCE</scope>
</reference>
<evidence type="ECO:0000259" key="3">
    <source>
        <dbReference type="PROSITE" id="PS50026"/>
    </source>
</evidence>
<name>A0A8K0A296_BRALA</name>